<accession>A0ABT1CUI1</accession>
<evidence type="ECO:0000256" key="1">
    <source>
        <dbReference type="ARBA" id="ARBA00004429"/>
    </source>
</evidence>
<evidence type="ECO:0000256" key="2">
    <source>
        <dbReference type="ARBA" id="ARBA00010823"/>
    </source>
</evidence>
<evidence type="ECO:0000256" key="8">
    <source>
        <dbReference type="ARBA" id="ARBA00023002"/>
    </source>
</evidence>
<feature type="transmembrane region" description="Helical" evidence="12">
    <location>
        <begin position="21"/>
        <end position="41"/>
    </location>
</feature>
<evidence type="ECO:0000256" key="10">
    <source>
        <dbReference type="ARBA" id="ARBA00023033"/>
    </source>
</evidence>
<dbReference type="PANTHER" id="PTHR38674:SF1">
    <property type="entry name" value="ALKANE 1-MONOOXYGENASE 1"/>
    <property type="match status" value="1"/>
</dbReference>
<evidence type="ECO:0000256" key="5">
    <source>
        <dbReference type="ARBA" id="ARBA00022692"/>
    </source>
</evidence>
<dbReference type="EMBL" id="JAAAML010000003">
    <property type="protein sequence ID" value="MCO6409844.1"/>
    <property type="molecule type" value="Genomic_DNA"/>
</dbReference>
<keyword evidence="10" id="KW-0503">Monooxygenase</keyword>
<dbReference type="InterPro" id="IPR033885">
    <property type="entry name" value="AlkB/XylM"/>
</dbReference>
<keyword evidence="4" id="KW-0997">Cell inner membrane</keyword>
<dbReference type="Proteomes" id="UP001320715">
    <property type="component" value="Unassembled WGS sequence"/>
</dbReference>
<evidence type="ECO:0000256" key="7">
    <source>
        <dbReference type="ARBA" id="ARBA00022989"/>
    </source>
</evidence>
<keyword evidence="8" id="KW-0560">Oxidoreductase</keyword>
<name>A0ABT1CUI1_9HYPH</name>
<dbReference type="RefSeq" id="WP_252916630.1">
    <property type="nucleotide sequence ID" value="NZ_JAAAML010000003.1"/>
</dbReference>
<evidence type="ECO:0000256" key="12">
    <source>
        <dbReference type="SAM" id="Phobius"/>
    </source>
</evidence>
<evidence type="ECO:0000313" key="15">
    <source>
        <dbReference type="Proteomes" id="UP001320715"/>
    </source>
</evidence>
<evidence type="ECO:0000256" key="4">
    <source>
        <dbReference type="ARBA" id="ARBA00022519"/>
    </source>
</evidence>
<reference evidence="14 15" key="1">
    <citation type="submission" date="2020-01" db="EMBL/GenBank/DDBJ databases">
        <title>Genomes of bacteria type strains.</title>
        <authorList>
            <person name="Chen J."/>
            <person name="Zhu S."/>
            <person name="Yang J."/>
        </authorList>
    </citation>
    <scope>NUCLEOTIDE SEQUENCE [LARGE SCALE GENOMIC DNA]</scope>
    <source>
        <strain evidence="14 15">DSM 16655</strain>
    </source>
</reference>
<evidence type="ECO:0000313" key="14">
    <source>
        <dbReference type="EMBL" id="MCO6409844.1"/>
    </source>
</evidence>
<proteinExistence type="inferred from homology"/>
<gene>
    <name evidence="14" type="ORF">GTW23_16800</name>
</gene>
<keyword evidence="6" id="KW-0479">Metal-binding</keyword>
<evidence type="ECO:0000256" key="3">
    <source>
        <dbReference type="ARBA" id="ARBA00022475"/>
    </source>
</evidence>
<feature type="transmembrane region" description="Helical" evidence="12">
    <location>
        <begin position="233"/>
        <end position="257"/>
    </location>
</feature>
<feature type="transmembrane region" description="Helical" evidence="12">
    <location>
        <begin position="117"/>
        <end position="137"/>
    </location>
</feature>
<comment type="subcellular location">
    <subcellularLocation>
        <location evidence="1">Cell inner membrane</location>
        <topology evidence="1">Multi-pass membrane protein</topology>
    </subcellularLocation>
</comment>
<feature type="domain" description="Fatty acid desaturase" evidence="13">
    <location>
        <begin position="116"/>
        <end position="338"/>
    </location>
</feature>
<comment type="similarity">
    <text evidence="2">Belongs to the fatty acid desaturase type 1 family. AlkB subfamily.</text>
</comment>
<keyword evidence="15" id="KW-1185">Reference proteome</keyword>
<keyword evidence="7 12" id="KW-1133">Transmembrane helix</keyword>
<evidence type="ECO:0000256" key="6">
    <source>
        <dbReference type="ARBA" id="ARBA00022723"/>
    </source>
</evidence>
<protein>
    <submittedName>
        <fullName evidence="14">Alkane 1-monooxygenase</fullName>
    </submittedName>
</protein>
<evidence type="ECO:0000259" key="13">
    <source>
        <dbReference type="Pfam" id="PF00487"/>
    </source>
</evidence>
<sequence length="400" mass="44882">MIFIGTTKTGDRIEYRDRKRGLWVLSVLSPALPGLAALVMMTTGNAWWALVPVVFYYGIFIVGDHLVGVDPNNPPEEVVEAMASDPYYRVLLFLSVPVFWFSFLATAVAAGQPDTPWWAWIGLVVAAGVSSGTGITVGHELGHKPNRLDQWGAKLANAVSGYGHFCIEHNRGHHVHVATPEDPASARLGEGLWRFALREIPGTAVRGWRMERARLARKGLPFWHWRNDILQGYAITLAADVTLITLFGWPMLAFILVHNLIGWFHLTTANYIEHYGLKRDQKPDGRYAPCEPRHSWNTNHIISNLMLFHLQRHSDHHANPLRPYQALRSFDNLPTLPSGYPGCFVLAAFPALWFRVMDPKVKAWAESDLGKTNLDPARAADYETRWTTPCPLAQTAAEKP</sequence>
<comment type="caution">
    <text evidence="14">The sequence shown here is derived from an EMBL/GenBank/DDBJ whole genome shotgun (WGS) entry which is preliminary data.</text>
</comment>
<dbReference type="Pfam" id="PF00487">
    <property type="entry name" value="FA_desaturase"/>
    <property type="match status" value="1"/>
</dbReference>
<dbReference type="PANTHER" id="PTHR38674">
    <property type="entry name" value="ALKANE 1-MONOOXYGENASE 1"/>
    <property type="match status" value="1"/>
</dbReference>
<dbReference type="InterPro" id="IPR005804">
    <property type="entry name" value="FA_desaturase_dom"/>
</dbReference>
<keyword evidence="5 12" id="KW-0812">Transmembrane</keyword>
<dbReference type="CDD" id="cd03512">
    <property type="entry name" value="Alkane-hydroxylase"/>
    <property type="match status" value="1"/>
</dbReference>
<feature type="transmembrane region" description="Helical" evidence="12">
    <location>
        <begin position="90"/>
        <end position="111"/>
    </location>
</feature>
<keyword evidence="9" id="KW-0408">Iron</keyword>
<evidence type="ECO:0000256" key="9">
    <source>
        <dbReference type="ARBA" id="ARBA00023004"/>
    </source>
</evidence>
<organism evidence="14 15">
    <name type="scientific">Hoeflea alexandrii</name>
    <dbReference type="NCBI Taxonomy" id="288436"/>
    <lineage>
        <taxon>Bacteria</taxon>
        <taxon>Pseudomonadati</taxon>
        <taxon>Pseudomonadota</taxon>
        <taxon>Alphaproteobacteria</taxon>
        <taxon>Hyphomicrobiales</taxon>
        <taxon>Rhizobiaceae</taxon>
        <taxon>Hoeflea</taxon>
    </lineage>
</organism>
<keyword evidence="11 12" id="KW-0472">Membrane</keyword>
<keyword evidence="3" id="KW-1003">Cell membrane</keyword>
<evidence type="ECO:0000256" key="11">
    <source>
        <dbReference type="ARBA" id="ARBA00023136"/>
    </source>
</evidence>
<feature type="transmembrane region" description="Helical" evidence="12">
    <location>
        <begin position="47"/>
        <end position="69"/>
    </location>
</feature>